<accession>A0A7X0IGH0</accession>
<proteinExistence type="predicted"/>
<dbReference type="Proteomes" id="UP000555564">
    <property type="component" value="Unassembled WGS sequence"/>
</dbReference>
<dbReference type="RefSeq" id="WP_184983434.1">
    <property type="nucleotide sequence ID" value="NZ_BAAALO010000089.1"/>
</dbReference>
<dbReference type="EMBL" id="JACHIU010000001">
    <property type="protein sequence ID" value="MBB6474697.1"/>
    <property type="molecule type" value="Genomic_DNA"/>
</dbReference>
<gene>
    <name evidence="1" type="ORF">BJ992_004128</name>
</gene>
<dbReference type="GO" id="GO:0004497">
    <property type="term" value="F:monooxygenase activity"/>
    <property type="evidence" value="ECO:0007669"/>
    <property type="project" value="UniProtKB-KW"/>
</dbReference>
<keyword evidence="1" id="KW-0560">Oxidoreductase</keyword>
<keyword evidence="2" id="KW-1185">Reference proteome</keyword>
<keyword evidence="1" id="KW-0503">Monooxygenase</keyword>
<protein>
    <submittedName>
        <fullName evidence="1">Heme-degrading monooxygenase HmoA</fullName>
    </submittedName>
</protein>
<evidence type="ECO:0000313" key="1">
    <source>
        <dbReference type="EMBL" id="MBB6474697.1"/>
    </source>
</evidence>
<sequence>MIARVWRGWAAMGTADDYQRHYEDEVTRHLRHVAGFRGARLLRRIDGDEVLFTSIVFFDGMDDVRGFAGDDVERAVVEDAARQVLSRWDERVTHHEVAVEV</sequence>
<organism evidence="1 2">
    <name type="scientific">Sphaerisporangium rubeum</name>
    <dbReference type="NCBI Taxonomy" id="321317"/>
    <lineage>
        <taxon>Bacteria</taxon>
        <taxon>Bacillati</taxon>
        <taxon>Actinomycetota</taxon>
        <taxon>Actinomycetes</taxon>
        <taxon>Streptosporangiales</taxon>
        <taxon>Streptosporangiaceae</taxon>
        <taxon>Sphaerisporangium</taxon>
    </lineage>
</organism>
<reference evidence="1 2" key="1">
    <citation type="submission" date="2020-08" db="EMBL/GenBank/DDBJ databases">
        <title>Sequencing the genomes of 1000 actinobacteria strains.</title>
        <authorList>
            <person name="Klenk H.-P."/>
        </authorList>
    </citation>
    <scope>NUCLEOTIDE SEQUENCE [LARGE SCALE GENOMIC DNA]</scope>
    <source>
        <strain evidence="1 2">DSM 44936</strain>
    </source>
</reference>
<comment type="caution">
    <text evidence="1">The sequence shown here is derived from an EMBL/GenBank/DDBJ whole genome shotgun (WGS) entry which is preliminary data.</text>
</comment>
<dbReference type="SUPFAM" id="SSF54909">
    <property type="entry name" value="Dimeric alpha+beta barrel"/>
    <property type="match status" value="1"/>
</dbReference>
<name>A0A7X0IGH0_9ACTN</name>
<evidence type="ECO:0000313" key="2">
    <source>
        <dbReference type="Proteomes" id="UP000555564"/>
    </source>
</evidence>
<dbReference type="AlphaFoldDB" id="A0A7X0IGH0"/>
<dbReference type="InterPro" id="IPR011008">
    <property type="entry name" value="Dimeric_a/b-barrel"/>
</dbReference>